<dbReference type="SUPFAM" id="SSF53067">
    <property type="entry name" value="Actin-like ATPase domain"/>
    <property type="match status" value="2"/>
</dbReference>
<dbReference type="InterPro" id="IPR018181">
    <property type="entry name" value="Heat_shock_70_CS"/>
</dbReference>
<dbReference type="RefSeq" id="WP_195168787.1">
    <property type="nucleotide sequence ID" value="NZ_CP062983.1"/>
</dbReference>
<proteinExistence type="inferred from homology"/>
<reference evidence="7 8" key="1">
    <citation type="submission" date="2020-02" db="EMBL/GenBank/DDBJ databases">
        <authorList>
            <person name="Zheng R.K."/>
            <person name="Sun C.M."/>
        </authorList>
    </citation>
    <scope>NUCLEOTIDE SEQUENCE [LARGE SCALE GENOMIC DNA]</scope>
    <source>
        <strain evidence="8">rifampicinis</strain>
    </source>
</reference>
<dbReference type="AlphaFoldDB" id="A0A7S8ICN4"/>
<keyword evidence="5" id="KW-0143">Chaperone</keyword>
<gene>
    <name evidence="7" type="ORF">G4Y79_13425</name>
</gene>
<dbReference type="InterPro" id="IPR043129">
    <property type="entry name" value="ATPase_NBD"/>
</dbReference>
<evidence type="ECO:0000256" key="2">
    <source>
        <dbReference type="ARBA" id="ARBA00022741"/>
    </source>
</evidence>
<evidence type="ECO:0000256" key="6">
    <source>
        <dbReference type="RuleBase" id="RU003322"/>
    </source>
</evidence>
<evidence type="ECO:0000256" key="4">
    <source>
        <dbReference type="ARBA" id="ARBA00023016"/>
    </source>
</evidence>
<sequence>MGYKLAIDFGTTNSVVACWDDVENGPTITKTPYISDASVPGRPPIIPSLLYVNDAQAQKFTIGQLVRTSQLHVQKNNRLFRNFKRGIVATPAPEPRTIDAIPFADRDAGSAFIKHLLEALPYDDDDIEQLVLTAPVAAFEGYLAWLNDVIDDIAPDKIRVVDESTAAALGYAVTEPGAAVLVFDFGGGTLDLSLVQLPEHQRKTGGFLRKLVSSNASQNAARVIAKAGRVIGGSDIDQWLLAEVLKRTQVTTEQLGNQYTPLLTQCEQAKITLSTELQTDIRFEVAGKLHHVTMTRAELEALLEANGFYEALRRVVDKVMHVSRQRGLFKEDIRYVLMVGGTSLMPSVQRTLSTYFTDMAVRADKPFTAVAEGALQLAAGYGLEDYLVHSYGLRYLDDATGEHAWDEIVPMGSSYPIDNPIDVVLGAAHPNQQEVEFVIGEIDTDAVNMIEVKYEDGQAVFVANAAESGQRIVLLNEQDAIKYLAPLQPAGEPGTDRLHVQFTIDARRRLMMTVFDLQTNKLLLEKVAVATLQ</sequence>
<keyword evidence="8" id="KW-1185">Reference proteome</keyword>
<name>A0A7S8ICN4_9CHLR</name>
<keyword evidence="3 6" id="KW-0067">ATP-binding</keyword>
<dbReference type="Proteomes" id="UP000594468">
    <property type="component" value="Chromosome"/>
</dbReference>
<dbReference type="PROSITE" id="PS00329">
    <property type="entry name" value="HSP70_2"/>
    <property type="match status" value="1"/>
</dbReference>
<keyword evidence="4" id="KW-0346">Stress response</keyword>
<dbReference type="EMBL" id="CP062983">
    <property type="protein sequence ID" value="QPC80712.1"/>
    <property type="molecule type" value="Genomic_DNA"/>
</dbReference>
<accession>A0A7S8ICN4</accession>
<evidence type="ECO:0000256" key="3">
    <source>
        <dbReference type="ARBA" id="ARBA00022840"/>
    </source>
</evidence>
<dbReference type="GO" id="GO:0140662">
    <property type="term" value="F:ATP-dependent protein folding chaperone"/>
    <property type="evidence" value="ECO:0007669"/>
    <property type="project" value="InterPro"/>
</dbReference>
<keyword evidence="2 6" id="KW-0547">Nucleotide-binding</keyword>
<organism evidence="7 8">
    <name type="scientific">Phototrophicus methaneseepsis</name>
    <dbReference type="NCBI Taxonomy" id="2710758"/>
    <lineage>
        <taxon>Bacteria</taxon>
        <taxon>Bacillati</taxon>
        <taxon>Chloroflexota</taxon>
        <taxon>Candidatus Thermofontia</taxon>
        <taxon>Phototrophicales</taxon>
        <taxon>Phototrophicaceae</taxon>
        <taxon>Phototrophicus</taxon>
    </lineage>
</organism>
<dbReference type="GO" id="GO:0005524">
    <property type="term" value="F:ATP binding"/>
    <property type="evidence" value="ECO:0007669"/>
    <property type="project" value="UniProtKB-KW"/>
</dbReference>
<evidence type="ECO:0000313" key="7">
    <source>
        <dbReference type="EMBL" id="QPC80712.1"/>
    </source>
</evidence>
<comment type="similarity">
    <text evidence="1 6">Belongs to the heat shock protein 70 family.</text>
</comment>
<dbReference type="KEGG" id="pmet:G4Y79_13425"/>
<evidence type="ECO:0000313" key="8">
    <source>
        <dbReference type="Proteomes" id="UP000594468"/>
    </source>
</evidence>
<evidence type="ECO:0000256" key="1">
    <source>
        <dbReference type="ARBA" id="ARBA00007381"/>
    </source>
</evidence>
<evidence type="ECO:0000256" key="5">
    <source>
        <dbReference type="ARBA" id="ARBA00023186"/>
    </source>
</evidence>
<dbReference type="Gene3D" id="3.90.640.10">
    <property type="entry name" value="Actin, Chain A, domain 4"/>
    <property type="match status" value="1"/>
</dbReference>
<dbReference type="PRINTS" id="PR00301">
    <property type="entry name" value="HEATSHOCK70"/>
</dbReference>
<dbReference type="Gene3D" id="3.30.420.40">
    <property type="match status" value="2"/>
</dbReference>
<dbReference type="InterPro" id="IPR013126">
    <property type="entry name" value="Hsp_70_fam"/>
</dbReference>
<dbReference type="PANTHER" id="PTHR19375">
    <property type="entry name" value="HEAT SHOCK PROTEIN 70KDA"/>
    <property type="match status" value="1"/>
</dbReference>
<dbReference type="Pfam" id="PF00012">
    <property type="entry name" value="HSP70"/>
    <property type="match status" value="1"/>
</dbReference>
<protein>
    <submittedName>
        <fullName evidence="7">Hsp70 family protein</fullName>
    </submittedName>
</protein>